<reference evidence="3 4" key="1">
    <citation type="submission" date="2023-04" db="EMBL/GenBank/DDBJ databases">
        <title>YMD61, complete Genome.</title>
        <authorList>
            <person name="Zhang J."/>
        </authorList>
    </citation>
    <scope>NUCLEOTIDE SEQUENCE [LARGE SCALE GENOMIC DNA]</scope>
    <source>
        <strain evidence="3 4">YMD61</strain>
    </source>
</reference>
<dbReference type="Pfam" id="PF00795">
    <property type="entry name" value="CN_hydrolase"/>
    <property type="match status" value="1"/>
</dbReference>
<feature type="domain" description="CN hydrolase" evidence="2">
    <location>
        <begin position="4"/>
        <end position="236"/>
    </location>
</feature>
<dbReference type="RefSeq" id="WP_281466531.1">
    <property type="nucleotide sequence ID" value="NZ_CP124535.1"/>
</dbReference>
<dbReference type="InterPro" id="IPR050345">
    <property type="entry name" value="Aliph_Amidase/BUP"/>
</dbReference>
<dbReference type="InterPro" id="IPR003010">
    <property type="entry name" value="C-N_Hydrolase"/>
</dbReference>
<accession>A0ABY8Q633</accession>
<dbReference type="PANTHER" id="PTHR43674:SF2">
    <property type="entry name" value="BETA-UREIDOPROPIONASE"/>
    <property type="match status" value="1"/>
</dbReference>
<dbReference type="EMBL" id="CP124535">
    <property type="protein sequence ID" value="WGV16313.1"/>
    <property type="molecule type" value="Genomic_DNA"/>
</dbReference>
<proteinExistence type="predicted"/>
<evidence type="ECO:0000256" key="1">
    <source>
        <dbReference type="ARBA" id="ARBA00022801"/>
    </source>
</evidence>
<organism evidence="3 4">
    <name type="scientific">Fuscovulum ytuae</name>
    <dbReference type="NCBI Taxonomy" id="3042299"/>
    <lineage>
        <taxon>Bacteria</taxon>
        <taxon>Pseudomonadati</taxon>
        <taxon>Pseudomonadota</taxon>
        <taxon>Alphaproteobacteria</taxon>
        <taxon>Rhodobacterales</taxon>
        <taxon>Paracoccaceae</taxon>
        <taxon>Fuscovulum</taxon>
    </lineage>
</organism>
<evidence type="ECO:0000313" key="3">
    <source>
        <dbReference type="EMBL" id="WGV16313.1"/>
    </source>
</evidence>
<dbReference type="PROSITE" id="PS50263">
    <property type="entry name" value="CN_HYDROLASE"/>
    <property type="match status" value="1"/>
</dbReference>
<dbReference type="Proteomes" id="UP001230978">
    <property type="component" value="Chromosome"/>
</dbReference>
<dbReference type="GO" id="GO:0016787">
    <property type="term" value="F:hydrolase activity"/>
    <property type="evidence" value="ECO:0007669"/>
    <property type="project" value="UniProtKB-KW"/>
</dbReference>
<dbReference type="SUPFAM" id="SSF56317">
    <property type="entry name" value="Carbon-nitrogen hydrolase"/>
    <property type="match status" value="1"/>
</dbReference>
<gene>
    <name evidence="3" type="ORF">QF092_00430</name>
</gene>
<keyword evidence="1 3" id="KW-0378">Hydrolase</keyword>
<evidence type="ECO:0000259" key="2">
    <source>
        <dbReference type="PROSITE" id="PS50263"/>
    </source>
</evidence>
<sequence>MTEVKLALWQRAPVEPSREGFLEALDKAMARTRADVLITPELCWPGYGDVMLSRAEAVDQRGPFIACVRALAVRHCKAIVLGYAEADSGRIFNSAICIGADGAVLANYRKQTTANDYERECFTKGGPAPVFEIKGIPIALLICLDAEFPELVRRASLEGALLLIVPTALSPKWRVIPDAVIPTRACENGIFVAYCNYAGDDEAAPFCGRSLVVGPDGRTMANALTVECLLDVTIKSDDVIKARDQLDYLGHLGHLLRS</sequence>
<dbReference type="InterPro" id="IPR036526">
    <property type="entry name" value="C-N_Hydrolase_sf"/>
</dbReference>
<evidence type="ECO:0000313" key="4">
    <source>
        <dbReference type="Proteomes" id="UP001230978"/>
    </source>
</evidence>
<dbReference type="Gene3D" id="3.60.110.10">
    <property type="entry name" value="Carbon-nitrogen hydrolase"/>
    <property type="match status" value="1"/>
</dbReference>
<protein>
    <submittedName>
        <fullName evidence="3">Nitrilase-related carbon-nitrogen hydrolase</fullName>
    </submittedName>
</protein>
<keyword evidence="4" id="KW-1185">Reference proteome</keyword>
<name>A0ABY8Q633_9RHOB</name>
<dbReference type="PANTHER" id="PTHR43674">
    <property type="entry name" value="NITRILASE C965.09-RELATED"/>
    <property type="match status" value="1"/>
</dbReference>